<dbReference type="SUPFAM" id="SSF52266">
    <property type="entry name" value="SGNH hydrolase"/>
    <property type="match status" value="2"/>
</dbReference>
<dbReference type="Proteomes" id="UP000763557">
    <property type="component" value="Unassembled WGS sequence"/>
</dbReference>
<reference evidence="3 4" key="1">
    <citation type="submission" date="2020-01" db="EMBL/GenBank/DDBJ databases">
        <title>Kibdelosporangium persica a novel Actinomycetes from a hot desert in Iran.</title>
        <authorList>
            <person name="Safaei N."/>
            <person name="Zaburannyi N."/>
            <person name="Mueller R."/>
            <person name="Wink J."/>
        </authorList>
    </citation>
    <scope>NUCLEOTIDE SEQUENCE [LARGE SCALE GENOMIC DNA]</scope>
    <source>
        <strain evidence="3 4">4NS15</strain>
    </source>
</reference>
<evidence type="ECO:0000313" key="4">
    <source>
        <dbReference type="Proteomes" id="UP000763557"/>
    </source>
</evidence>
<gene>
    <name evidence="3" type="ORF">GC106_78840</name>
</gene>
<dbReference type="RefSeq" id="WP_246368035.1">
    <property type="nucleotide sequence ID" value="NZ_CBCSGW010000030.1"/>
</dbReference>
<feature type="signal peptide" evidence="1">
    <location>
        <begin position="1"/>
        <end position="27"/>
    </location>
</feature>
<feature type="domain" description="SGNH hydrolase-type esterase" evidence="2">
    <location>
        <begin position="586"/>
        <end position="776"/>
    </location>
</feature>
<evidence type="ECO:0000256" key="1">
    <source>
        <dbReference type="SAM" id="SignalP"/>
    </source>
</evidence>
<dbReference type="PANTHER" id="PTHR43784">
    <property type="entry name" value="GDSL-LIKE LIPASE/ACYLHYDROLASE, PUTATIVE (AFU_ORTHOLOGUE AFUA_2G00820)-RELATED"/>
    <property type="match status" value="1"/>
</dbReference>
<feature type="domain" description="SGNH hydrolase-type esterase" evidence="2">
    <location>
        <begin position="209"/>
        <end position="394"/>
    </location>
</feature>
<dbReference type="Pfam" id="PF13472">
    <property type="entry name" value="Lipase_GDSL_2"/>
    <property type="match status" value="2"/>
</dbReference>
<evidence type="ECO:0000313" key="3">
    <source>
        <dbReference type="EMBL" id="NRN70613.1"/>
    </source>
</evidence>
<comment type="caution">
    <text evidence="3">The sequence shown here is derived from an EMBL/GenBank/DDBJ whole genome shotgun (WGS) entry which is preliminary data.</text>
</comment>
<dbReference type="Gene3D" id="3.40.50.1110">
    <property type="entry name" value="SGNH hydrolase"/>
    <property type="match status" value="2"/>
</dbReference>
<dbReference type="PANTHER" id="PTHR43784:SF2">
    <property type="entry name" value="GDSL-LIKE LIPASE_ACYLHYDROLASE, PUTATIVE (AFU_ORTHOLOGUE AFUA_2G00820)-RELATED"/>
    <property type="match status" value="1"/>
</dbReference>
<dbReference type="CDD" id="cd01830">
    <property type="entry name" value="XynE_like"/>
    <property type="match status" value="2"/>
</dbReference>
<sequence>MSYLRRAALVACVAVAFGVVSPVGVSGASPSPAHGDWVGTWGASATGTVPNLATGYVDRTIRNVVHTSVGGAQARVELTNVLGTAPVQMNATIAVAKGPGAPDAVAGTMRPLTFGGAPSVTIPPGGEVLSDPVSLAVPEDGDLLVSVYTPQASGPVTYHQVANQTSYLSTSGDHSNEDAGAAFTEKVTFWPYVSRVDVLGRAQGTVVTLGDSITDGNNSTRDASHRWPDYLADRLIAAPGPTTLGVVNAGISSNRLLNSTWNPNALSRLDRDVLTVPGARSVIVLLGINDIGGQPQHREPSKIIAALRQVAAQVQARGLRIIGGTLTPFGGSGNYTDELEGVRAAVNQFIRTSGVFDAVVDFDAAVRDPANPLWLKAEYDSGDHLHPKDAGYQAMAQAVDLDRLLARSDGDDWISTWQTAMARPAPNTDRGLANTSIRNVVHTSVGGGTARVRLSNVYGSAPVLMSKVTVAVAAKPDAPDAVPGTMRQLTFGGAPDITIPVGAEVLSDPARLDVPADGDLLVSVFTPQPSGSVTEHPRSYQTSFLTPTGDHAADESGSAYTQQIGAWYYVTGVEVQSRKARGAVVAFGDSITDGDRSTVNANVRWPDVLADRLAARPGPARLSVVNSGISGNRILNSAAAGGIGGANVFARLSRDMVTTTGARTVIFLEGINDIGNLAHPDPVAIANAMRMIVAEAHAQGLRVIGGTITPWKGWRAYNDERESVRQAVNQFIRTSGVFDAVVDFDAALRDPADPQRIRPEYDSGDHLHPSDAGYRAMAYAIDLRVL</sequence>
<dbReference type="InterPro" id="IPR013830">
    <property type="entry name" value="SGNH_hydro"/>
</dbReference>
<name>A0ABX2FGU3_9PSEU</name>
<organism evidence="3 4">
    <name type="scientific">Kibdelosporangium persicum</name>
    <dbReference type="NCBI Taxonomy" id="2698649"/>
    <lineage>
        <taxon>Bacteria</taxon>
        <taxon>Bacillati</taxon>
        <taxon>Actinomycetota</taxon>
        <taxon>Actinomycetes</taxon>
        <taxon>Pseudonocardiales</taxon>
        <taxon>Pseudonocardiaceae</taxon>
        <taxon>Kibdelosporangium</taxon>
    </lineage>
</organism>
<dbReference type="EMBL" id="JAAATY010000041">
    <property type="protein sequence ID" value="NRN70613.1"/>
    <property type="molecule type" value="Genomic_DNA"/>
</dbReference>
<dbReference type="InterPro" id="IPR036514">
    <property type="entry name" value="SGNH_hydro_sf"/>
</dbReference>
<proteinExistence type="predicted"/>
<accession>A0ABX2FGU3</accession>
<feature type="chain" id="PRO_5046876215" description="SGNH hydrolase-type esterase domain-containing protein" evidence="1">
    <location>
        <begin position="28"/>
        <end position="786"/>
    </location>
</feature>
<evidence type="ECO:0000259" key="2">
    <source>
        <dbReference type="Pfam" id="PF13472"/>
    </source>
</evidence>
<keyword evidence="1" id="KW-0732">Signal</keyword>
<dbReference type="InterPro" id="IPR053140">
    <property type="entry name" value="GDSL_Rv0518-like"/>
</dbReference>
<protein>
    <recommendedName>
        <fullName evidence="2">SGNH hydrolase-type esterase domain-containing protein</fullName>
    </recommendedName>
</protein>
<keyword evidence="4" id="KW-1185">Reference proteome</keyword>